<dbReference type="GO" id="GO:0005886">
    <property type="term" value="C:plasma membrane"/>
    <property type="evidence" value="ECO:0007669"/>
    <property type="project" value="TreeGrafter"/>
</dbReference>
<keyword evidence="1" id="KW-0813">Transport</keyword>
<feature type="domain" description="ABC transporter" evidence="4">
    <location>
        <begin position="5"/>
        <end position="238"/>
    </location>
</feature>
<evidence type="ECO:0000259" key="4">
    <source>
        <dbReference type="PROSITE" id="PS50893"/>
    </source>
</evidence>
<organism evidence="5">
    <name type="scientific">candidate division WOR-3 bacterium</name>
    <dbReference type="NCBI Taxonomy" id="2052148"/>
    <lineage>
        <taxon>Bacteria</taxon>
        <taxon>Bacteria division WOR-3</taxon>
    </lineage>
</organism>
<dbReference type="EMBL" id="DSOL01000080">
    <property type="protein sequence ID" value="HEN27598.1"/>
    <property type="molecule type" value="Genomic_DNA"/>
</dbReference>
<proteinExistence type="predicted"/>
<dbReference type="Gene3D" id="3.40.50.300">
    <property type="entry name" value="P-loop containing nucleotide triphosphate hydrolases"/>
    <property type="match status" value="1"/>
</dbReference>
<dbReference type="InterPro" id="IPR003439">
    <property type="entry name" value="ABC_transporter-like_ATP-bd"/>
</dbReference>
<dbReference type="CDD" id="cd03219">
    <property type="entry name" value="ABC_Mj1267_LivG_branched"/>
    <property type="match status" value="1"/>
</dbReference>
<dbReference type="InterPro" id="IPR032823">
    <property type="entry name" value="BCA_ABC_TP_C"/>
</dbReference>
<sequence length="241" mass="27252">MEVVLRVERIYKSFGGIQVLMGFDMDLYKGEILGLIGPNGAGKTTVFNIITGIYKPDRGRIYFLGNDITNLPPHKIYRNGIARTFQHVRTFSKMTLWENVLLSAIYSKRNRDNLKNKVNESLNIVGLGNKKDCFVSELNLSERRLLEIAMALAASPIVLLLDEPMAGLNFEEIDYLIKILKKIKEEKQISIVWVEHRLDALLNACERVVVLSYGIKIAEGLPEEVVKNPKVIEAYLGESVT</sequence>
<dbReference type="Pfam" id="PF00005">
    <property type="entry name" value="ABC_tran"/>
    <property type="match status" value="1"/>
</dbReference>
<dbReference type="PANTHER" id="PTHR45772:SF9">
    <property type="entry name" value="CONSERVED COMPONENT OF ABC TRANSPORTER FOR NATURAL AMINO ACIDS"/>
    <property type="match status" value="1"/>
</dbReference>
<dbReference type="Pfam" id="PF12399">
    <property type="entry name" value="BCA_ABC_TP_C"/>
    <property type="match status" value="1"/>
</dbReference>
<dbReference type="SMART" id="SM00382">
    <property type="entry name" value="AAA"/>
    <property type="match status" value="1"/>
</dbReference>
<dbReference type="GO" id="GO:0016887">
    <property type="term" value="F:ATP hydrolysis activity"/>
    <property type="evidence" value="ECO:0007669"/>
    <property type="project" value="InterPro"/>
</dbReference>
<evidence type="ECO:0000256" key="2">
    <source>
        <dbReference type="ARBA" id="ARBA00022741"/>
    </source>
</evidence>
<dbReference type="GO" id="GO:0005524">
    <property type="term" value="F:ATP binding"/>
    <property type="evidence" value="ECO:0007669"/>
    <property type="project" value="UniProtKB-KW"/>
</dbReference>
<dbReference type="InterPro" id="IPR003593">
    <property type="entry name" value="AAA+_ATPase"/>
</dbReference>
<gene>
    <name evidence="5" type="ORF">ENQ77_02840</name>
</gene>
<dbReference type="PROSITE" id="PS50893">
    <property type="entry name" value="ABC_TRANSPORTER_2"/>
    <property type="match status" value="1"/>
</dbReference>
<dbReference type="AlphaFoldDB" id="A0A7C2PDE0"/>
<name>A0A7C2PDE0_UNCW3</name>
<dbReference type="InterPro" id="IPR027417">
    <property type="entry name" value="P-loop_NTPase"/>
</dbReference>
<keyword evidence="2" id="KW-0547">Nucleotide-binding</keyword>
<dbReference type="SUPFAM" id="SSF52540">
    <property type="entry name" value="P-loop containing nucleoside triphosphate hydrolases"/>
    <property type="match status" value="1"/>
</dbReference>
<comment type="caution">
    <text evidence="5">The sequence shown here is derived from an EMBL/GenBank/DDBJ whole genome shotgun (WGS) entry which is preliminary data.</text>
</comment>
<dbReference type="InterPro" id="IPR051120">
    <property type="entry name" value="ABC_AA/LPS_Transport"/>
</dbReference>
<dbReference type="PANTHER" id="PTHR45772">
    <property type="entry name" value="CONSERVED COMPONENT OF ABC TRANSPORTER FOR NATURAL AMINO ACIDS-RELATED"/>
    <property type="match status" value="1"/>
</dbReference>
<accession>A0A7C2PDE0</accession>
<evidence type="ECO:0000256" key="3">
    <source>
        <dbReference type="ARBA" id="ARBA00022840"/>
    </source>
</evidence>
<keyword evidence="3 5" id="KW-0067">ATP-binding</keyword>
<evidence type="ECO:0000313" key="5">
    <source>
        <dbReference type="EMBL" id="HEN27598.1"/>
    </source>
</evidence>
<protein>
    <submittedName>
        <fullName evidence="5">ABC transporter ATP-binding protein</fullName>
    </submittedName>
</protein>
<evidence type="ECO:0000256" key="1">
    <source>
        <dbReference type="ARBA" id="ARBA00022448"/>
    </source>
</evidence>
<reference evidence="5" key="1">
    <citation type="journal article" date="2020" name="mSystems">
        <title>Genome- and Community-Level Interaction Insights into Carbon Utilization and Element Cycling Functions of Hydrothermarchaeota in Hydrothermal Sediment.</title>
        <authorList>
            <person name="Zhou Z."/>
            <person name="Liu Y."/>
            <person name="Xu W."/>
            <person name="Pan J."/>
            <person name="Luo Z.H."/>
            <person name="Li M."/>
        </authorList>
    </citation>
    <scope>NUCLEOTIDE SEQUENCE [LARGE SCALE GENOMIC DNA]</scope>
    <source>
        <strain evidence="5">SpSt-34</strain>
    </source>
</reference>